<dbReference type="Proteomes" id="UP000319746">
    <property type="component" value="Unassembled WGS sequence"/>
</dbReference>
<comment type="caution">
    <text evidence="1">The sequence shown here is derived from an EMBL/GenBank/DDBJ whole genome shotgun (WGS) entry which is preliminary data.</text>
</comment>
<evidence type="ECO:0000313" key="1">
    <source>
        <dbReference type="EMBL" id="TQL65184.1"/>
    </source>
</evidence>
<name>A0A542ZXV3_9MICC</name>
<dbReference type="RefSeq" id="WP_141868535.1">
    <property type="nucleotide sequence ID" value="NZ_BAABAN010000003.1"/>
</dbReference>
<dbReference type="Gene3D" id="1.10.3100.10">
    <property type="entry name" value="Putative cytoplasmic protein"/>
    <property type="match status" value="1"/>
</dbReference>
<dbReference type="AlphaFoldDB" id="A0A542ZXV3"/>
<dbReference type="InterPro" id="IPR010982">
    <property type="entry name" value="Lambda_DNA-bd_dom_sf"/>
</dbReference>
<dbReference type="Pfam" id="PF08965">
    <property type="entry name" value="Aca2_YdiL"/>
    <property type="match status" value="1"/>
</dbReference>
<dbReference type="OrthoDB" id="3259824at2"/>
<dbReference type="EMBL" id="VFOU01000006">
    <property type="protein sequence ID" value="TQL65184.1"/>
    <property type="molecule type" value="Genomic_DNA"/>
</dbReference>
<reference evidence="1 2" key="1">
    <citation type="submission" date="2019-06" db="EMBL/GenBank/DDBJ databases">
        <title>Sequencing the genomes of 1000 actinobacteria strains.</title>
        <authorList>
            <person name="Klenk H.-P."/>
        </authorList>
    </citation>
    <scope>NUCLEOTIDE SEQUENCE [LARGE SCALE GENOMIC DNA]</scope>
    <source>
        <strain evidence="1 2">DSM 24083</strain>
    </source>
</reference>
<evidence type="ECO:0000313" key="2">
    <source>
        <dbReference type="Proteomes" id="UP000319746"/>
    </source>
</evidence>
<protein>
    <submittedName>
        <fullName evidence="1">Uncharacterized protein DUF1870</fullName>
    </submittedName>
</protein>
<dbReference type="GO" id="GO:0003677">
    <property type="term" value="F:DNA binding"/>
    <property type="evidence" value="ECO:0007669"/>
    <property type="project" value="InterPro"/>
</dbReference>
<dbReference type="SUPFAM" id="SSF47413">
    <property type="entry name" value="lambda repressor-like DNA-binding domains"/>
    <property type="match status" value="1"/>
</dbReference>
<organism evidence="1 2">
    <name type="scientific">Enteractinococcus coprophilus</name>
    <dbReference type="NCBI Taxonomy" id="1027633"/>
    <lineage>
        <taxon>Bacteria</taxon>
        <taxon>Bacillati</taxon>
        <taxon>Actinomycetota</taxon>
        <taxon>Actinomycetes</taxon>
        <taxon>Micrococcales</taxon>
        <taxon>Micrococcaceae</taxon>
    </lineage>
</organism>
<gene>
    <name evidence="1" type="ORF">FB556_2701</name>
</gene>
<sequence length="129" mass="14533">MNSAEFKMIRRLLGITTDEVAIACNVNLRTSRRWESTHWPPADAVEWLESKLAHARTTVDTILTQFQADADTADGDYSPTLPLYKTDEAAQRALGPDMTKEQHAAIMGMITFFGDDLNIRAEFVEDRSE</sequence>
<keyword evidence="2" id="KW-1185">Reference proteome</keyword>
<accession>A0A542ZXV3</accession>
<dbReference type="InterPro" id="IPR015060">
    <property type="entry name" value="Aca2_YdiL-like"/>
</dbReference>
<proteinExistence type="predicted"/>
<dbReference type="InterPro" id="IPR027910">
    <property type="entry name" value="YdiL_sf"/>
</dbReference>